<protein>
    <submittedName>
        <fullName evidence="6">CSON015512 protein</fullName>
    </submittedName>
</protein>
<dbReference type="PROSITE" id="PS50853">
    <property type="entry name" value="FN3"/>
    <property type="match status" value="1"/>
</dbReference>
<feature type="domain" description="Ig-like" evidence="4">
    <location>
        <begin position="32"/>
        <end position="128"/>
    </location>
</feature>
<proteinExistence type="predicted"/>
<dbReference type="InterPro" id="IPR007110">
    <property type="entry name" value="Ig-like_dom"/>
</dbReference>
<dbReference type="CDD" id="cd00063">
    <property type="entry name" value="FN3"/>
    <property type="match status" value="1"/>
</dbReference>
<sequence length="515" mass="58411">MVMDAINDVRGTQTSPAYQQSDNYLEEDKNLPGFLTLGQKYSIALGSTVILPCKINETDKSSEYVLAWIRNRAVLIAGPTKVTSNPRVRLMPSQGYTSGYNLEIKDVRLTDAGEYICQMGAIEPKEVIHTLEVLIPPKIDYVSHTRLDVPKGGPVRIECRASGNPKPKIIWTRKNNMMPNGEANITGNILELQHANRHTAGHYRCMADNRVGQTDAREINVNVLYAPEIEVERSLIHTGVGYEAQLICIVHAEPQPHVIWYKDTTQLGTTEQHSQQNRGNKYSLIIRNVTYSDFGNYTCQGSNSLGRERGMLQLSGLPTVCYFDSPTIGRYKDQYNVSWTVTSYSAIREYRLFYRKQSPLNAMEFHETTNFNQIVPHVLTHHERGIHDQWENVVIPEIFDDYGHHYSFASSHHMPQSTRHSRSFLIRNLQPATHYEVRVQARNDHGWNKLSNIFHFTTRSDDSDNSIHPEVFHGAELLDKSLLNGTDATQISSSIFTLVAVCAIISIYLSMSRST</sequence>
<gene>
    <name evidence="6" type="primary">CSON015512</name>
</gene>
<dbReference type="Pfam" id="PF13927">
    <property type="entry name" value="Ig_3"/>
    <property type="match status" value="1"/>
</dbReference>
<keyword evidence="2" id="KW-0393">Immunoglobulin domain</keyword>
<evidence type="ECO:0000259" key="5">
    <source>
        <dbReference type="PROSITE" id="PS50853"/>
    </source>
</evidence>
<dbReference type="SMART" id="SM00409">
    <property type="entry name" value="IG"/>
    <property type="match status" value="3"/>
</dbReference>
<evidence type="ECO:0000313" key="6">
    <source>
        <dbReference type="EMBL" id="SSW99434.1"/>
    </source>
</evidence>
<dbReference type="GO" id="GO:0043025">
    <property type="term" value="C:neuronal cell body"/>
    <property type="evidence" value="ECO:0007669"/>
    <property type="project" value="TreeGrafter"/>
</dbReference>
<evidence type="ECO:0000259" key="4">
    <source>
        <dbReference type="PROSITE" id="PS50835"/>
    </source>
</evidence>
<dbReference type="EMBL" id="UFQT01000098">
    <property type="protein sequence ID" value="SSX19814.1"/>
    <property type="molecule type" value="Genomic_DNA"/>
</dbReference>
<dbReference type="GO" id="GO:0008046">
    <property type="term" value="F:axon guidance receptor activity"/>
    <property type="evidence" value="ECO:0007669"/>
    <property type="project" value="TreeGrafter"/>
</dbReference>
<dbReference type="PROSITE" id="PS50835">
    <property type="entry name" value="IG_LIKE"/>
    <property type="match status" value="3"/>
</dbReference>
<dbReference type="AlphaFoldDB" id="A0A336K364"/>
<dbReference type="GO" id="GO:0030424">
    <property type="term" value="C:axon"/>
    <property type="evidence" value="ECO:0007669"/>
    <property type="project" value="TreeGrafter"/>
</dbReference>
<dbReference type="InterPro" id="IPR036179">
    <property type="entry name" value="Ig-like_dom_sf"/>
</dbReference>
<dbReference type="FunFam" id="2.60.40.10:FF:000877">
    <property type="entry name" value="CLUMA_CG002357, isoform A"/>
    <property type="match status" value="1"/>
</dbReference>
<keyword evidence="3" id="KW-0472">Membrane</keyword>
<dbReference type="Pfam" id="PF00041">
    <property type="entry name" value="fn3"/>
    <property type="match status" value="1"/>
</dbReference>
<feature type="domain" description="Ig-like" evidence="4">
    <location>
        <begin position="137"/>
        <end position="220"/>
    </location>
</feature>
<dbReference type="Gene3D" id="2.60.40.10">
    <property type="entry name" value="Immunoglobulins"/>
    <property type="match status" value="4"/>
</dbReference>
<dbReference type="GO" id="GO:0050808">
    <property type="term" value="P:synapse organization"/>
    <property type="evidence" value="ECO:0007669"/>
    <property type="project" value="TreeGrafter"/>
</dbReference>
<name>A0A336K364_CULSO</name>
<evidence type="ECO:0000313" key="7">
    <source>
        <dbReference type="EMBL" id="SSX19814.1"/>
    </source>
</evidence>
<dbReference type="InterPro" id="IPR050958">
    <property type="entry name" value="Cell_Adh-Cytoskel_Orgn"/>
</dbReference>
<dbReference type="Pfam" id="PF07679">
    <property type="entry name" value="I-set"/>
    <property type="match status" value="1"/>
</dbReference>
<dbReference type="CDD" id="cd00096">
    <property type="entry name" value="Ig"/>
    <property type="match status" value="1"/>
</dbReference>
<dbReference type="FunFam" id="2.60.40.10:FF:001233">
    <property type="entry name" value="Uncharacterized protein, isoform B"/>
    <property type="match status" value="1"/>
</dbReference>
<accession>A0A336K364</accession>
<dbReference type="InterPro" id="IPR013098">
    <property type="entry name" value="Ig_I-set"/>
</dbReference>
<dbReference type="InterPro" id="IPR036116">
    <property type="entry name" value="FN3_sf"/>
</dbReference>
<keyword evidence="3" id="KW-0812">Transmembrane</keyword>
<reference evidence="6" key="1">
    <citation type="submission" date="2018-04" db="EMBL/GenBank/DDBJ databases">
        <authorList>
            <person name="Go L.Y."/>
            <person name="Mitchell J.A."/>
        </authorList>
    </citation>
    <scope>NUCLEOTIDE SEQUENCE</scope>
    <source>
        <tissue evidence="6">Whole organism</tissue>
    </source>
</reference>
<feature type="transmembrane region" description="Helical" evidence="3">
    <location>
        <begin position="491"/>
        <end position="511"/>
    </location>
</feature>
<dbReference type="InterPro" id="IPR003599">
    <property type="entry name" value="Ig_sub"/>
</dbReference>
<dbReference type="InterPro" id="IPR003961">
    <property type="entry name" value="FN3_dom"/>
</dbReference>
<feature type="domain" description="Fibronectin type-III" evidence="5">
    <location>
        <begin position="372"/>
        <end position="461"/>
    </location>
</feature>
<dbReference type="InterPro" id="IPR003598">
    <property type="entry name" value="Ig_sub2"/>
</dbReference>
<reference evidence="7" key="2">
    <citation type="submission" date="2018-07" db="EMBL/GenBank/DDBJ databases">
        <authorList>
            <person name="Quirk P.G."/>
            <person name="Krulwich T.A."/>
        </authorList>
    </citation>
    <scope>NUCLEOTIDE SEQUENCE</scope>
</reference>
<dbReference type="VEuPathDB" id="VectorBase:CSON015512"/>
<dbReference type="GO" id="GO:0007156">
    <property type="term" value="P:homophilic cell adhesion via plasma membrane adhesion molecules"/>
    <property type="evidence" value="ECO:0007669"/>
    <property type="project" value="TreeGrafter"/>
</dbReference>
<dbReference type="PANTHER" id="PTHR45080:SF5">
    <property type="entry name" value="PROTEIN TURTLE-LIKE PROTEIN"/>
    <property type="match status" value="1"/>
</dbReference>
<dbReference type="GO" id="GO:0005886">
    <property type="term" value="C:plasma membrane"/>
    <property type="evidence" value="ECO:0007669"/>
    <property type="project" value="TreeGrafter"/>
</dbReference>
<dbReference type="SUPFAM" id="SSF48726">
    <property type="entry name" value="Immunoglobulin"/>
    <property type="match status" value="3"/>
</dbReference>
<feature type="domain" description="Ig-like" evidence="4">
    <location>
        <begin position="227"/>
        <end position="315"/>
    </location>
</feature>
<organism evidence="6">
    <name type="scientific">Culicoides sonorensis</name>
    <name type="common">Biting midge</name>
    <dbReference type="NCBI Taxonomy" id="179676"/>
    <lineage>
        <taxon>Eukaryota</taxon>
        <taxon>Metazoa</taxon>
        <taxon>Ecdysozoa</taxon>
        <taxon>Arthropoda</taxon>
        <taxon>Hexapoda</taxon>
        <taxon>Insecta</taxon>
        <taxon>Pterygota</taxon>
        <taxon>Neoptera</taxon>
        <taxon>Endopterygota</taxon>
        <taxon>Diptera</taxon>
        <taxon>Nematocera</taxon>
        <taxon>Chironomoidea</taxon>
        <taxon>Ceratopogonidae</taxon>
        <taxon>Ceratopogoninae</taxon>
        <taxon>Culicoides</taxon>
        <taxon>Monoculicoides</taxon>
    </lineage>
</organism>
<dbReference type="SMART" id="SM00408">
    <property type="entry name" value="IGc2"/>
    <property type="match status" value="3"/>
</dbReference>
<keyword evidence="3" id="KW-1133">Transmembrane helix</keyword>
<dbReference type="OMA" id="QNITIEP"/>
<dbReference type="EMBL" id="UFQS01000098">
    <property type="protein sequence ID" value="SSW99434.1"/>
    <property type="molecule type" value="Genomic_DNA"/>
</dbReference>
<dbReference type="InterPro" id="IPR013151">
    <property type="entry name" value="Immunoglobulin_dom"/>
</dbReference>
<evidence type="ECO:0000256" key="2">
    <source>
        <dbReference type="ARBA" id="ARBA00023319"/>
    </source>
</evidence>
<evidence type="ECO:0000256" key="3">
    <source>
        <dbReference type="SAM" id="Phobius"/>
    </source>
</evidence>
<dbReference type="InterPro" id="IPR013783">
    <property type="entry name" value="Ig-like_fold"/>
</dbReference>
<dbReference type="Pfam" id="PF00047">
    <property type="entry name" value="ig"/>
    <property type="match status" value="1"/>
</dbReference>
<dbReference type="SUPFAM" id="SSF49265">
    <property type="entry name" value="Fibronectin type III"/>
    <property type="match status" value="1"/>
</dbReference>
<evidence type="ECO:0000256" key="1">
    <source>
        <dbReference type="ARBA" id="ARBA00022737"/>
    </source>
</evidence>
<keyword evidence="1" id="KW-0677">Repeat</keyword>
<dbReference type="PANTHER" id="PTHR45080">
    <property type="entry name" value="CONTACTIN 5"/>
    <property type="match status" value="1"/>
</dbReference>